<feature type="domain" description="Histidine kinase" evidence="15">
    <location>
        <begin position="245"/>
        <end position="459"/>
    </location>
</feature>
<comment type="catalytic activity">
    <reaction evidence="1">
        <text>ATP + protein L-histidine = ADP + protein N-phospho-L-histidine.</text>
        <dbReference type="EC" id="2.7.13.3"/>
    </reaction>
</comment>
<protein>
    <recommendedName>
        <fullName evidence="3">histidine kinase</fullName>
        <ecNumber evidence="3">2.7.13.3</ecNumber>
    </recommendedName>
</protein>
<evidence type="ECO:0000256" key="8">
    <source>
        <dbReference type="ARBA" id="ARBA00022741"/>
    </source>
</evidence>
<evidence type="ECO:0000256" key="1">
    <source>
        <dbReference type="ARBA" id="ARBA00000085"/>
    </source>
</evidence>
<dbReference type="Pfam" id="PF02518">
    <property type="entry name" value="HATPase_c"/>
    <property type="match status" value="1"/>
</dbReference>
<keyword evidence="9 17" id="KW-0418">Kinase</keyword>
<evidence type="ECO:0000256" key="12">
    <source>
        <dbReference type="ARBA" id="ARBA00023012"/>
    </source>
</evidence>
<dbReference type="GO" id="GO:0005886">
    <property type="term" value="C:plasma membrane"/>
    <property type="evidence" value="ECO:0007669"/>
    <property type="project" value="UniProtKB-SubCell"/>
</dbReference>
<dbReference type="STRING" id="33978.A6M13_03975"/>
<evidence type="ECO:0000256" key="4">
    <source>
        <dbReference type="ARBA" id="ARBA00022475"/>
    </source>
</evidence>
<evidence type="ECO:0000256" key="5">
    <source>
        <dbReference type="ARBA" id="ARBA00022553"/>
    </source>
</evidence>
<evidence type="ECO:0000313" key="17">
    <source>
        <dbReference type="EMBL" id="OCS84745.1"/>
    </source>
</evidence>
<dbReference type="Pfam" id="PF00672">
    <property type="entry name" value="HAMP"/>
    <property type="match status" value="1"/>
</dbReference>
<keyword evidence="8" id="KW-0547">Nucleotide-binding</keyword>
<keyword evidence="4" id="KW-1003">Cell membrane</keyword>
<comment type="caution">
    <text evidence="17">The sequence shown here is derived from an EMBL/GenBank/DDBJ whole genome shotgun (WGS) entry which is preliminary data.</text>
</comment>
<dbReference type="Gene3D" id="1.10.287.130">
    <property type="match status" value="1"/>
</dbReference>
<proteinExistence type="predicted"/>
<keyword evidence="10" id="KW-0067">ATP-binding</keyword>
<evidence type="ECO:0000256" key="6">
    <source>
        <dbReference type="ARBA" id="ARBA00022679"/>
    </source>
</evidence>
<dbReference type="GO" id="GO:0000155">
    <property type="term" value="F:phosphorelay sensor kinase activity"/>
    <property type="evidence" value="ECO:0007669"/>
    <property type="project" value="InterPro"/>
</dbReference>
<dbReference type="Pfam" id="PF00512">
    <property type="entry name" value="HisKA"/>
    <property type="match status" value="1"/>
</dbReference>
<dbReference type="SUPFAM" id="SSF158472">
    <property type="entry name" value="HAMP domain-like"/>
    <property type="match status" value="1"/>
</dbReference>
<dbReference type="SUPFAM" id="SSF55874">
    <property type="entry name" value="ATPase domain of HSP90 chaperone/DNA topoisomerase II/histidine kinase"/>
    <property type="match status" value="1"/>
</dbReference>
<keyword evidence="12" id="KW-0902">Two-component regulatory system</keyword>
<dbReference type="Proteomes" id="UP000093199">
    <property type="component" value="Unassembled WGS sequence"/>
</dbReference>
<dbReference type="InterPro" id="IPR005467">
    <property type="entry name" value="His_kinase_dom"/>
</dbReference>
<dbReference type="CDD" id="cd00075">
    <property type="entry name" value="HATPase"/>
    <property type="match status" value="1"/>
</dbReference>
<feature type="transmembrane region" description="Helical" evidence="14">
    <location>
        <begin position="162"/>
        <end position="184"/>
    </location>
</feature>
<dbReference type="PANTHER" id="PTHR45528">
    <property type="entry name" value="SENSOR HISTIDINE KINASE CPXA"/>
    <property type="match status" value="1"/>
</dbReference>
<dbReference type="SMART" id="SM00388">
    <property type="entry name" value="HisKA"/>
    <property type="match status" value="1"/>
</dbReference>
<feature type="transmembrane region" description="Helical" evidence="14">
    <location>
        <begin position="7"/>
        <end position="26"/>
    </location>
</feature>
<dbReference type="InterPro" id="IPR004358">
    <property type="entry name" value="Sig_transdc_His_kin-like_C"/>
</dbReference>
<dbReference type="SMART" id="SM00304">
    <property type="entry name" value="HAMP"/>
    <property type="match status" value="1"/>
</dbReference>
<dbReference type="AlphaFoldDB" id="A0A1C0YC76"/>
<dbReference type="Gene3D" id="3.30.565.10">
    <property type="entry name" value="Histidine kinase-like ATPase, C-terminal domain"/>
    <property type="match status" value="1"/>
</dbReference>
<evidence type="ECO:0000256" key="14">
    <source>
        <dbReference type="SAM" id="Phobius"/>
    </source>
</evidence>
<keyword evidence="18" id="KW-1185">Reference proteome</keyword>
<dbReference type="InterPro" id="IPR050398">
    <property type="entry name" value="HssS/ArlS-like"/>
</dbReference>
<evidence type="ECO:0000256" key="11">
    <source>
        <dbReference type="ARBA" id="ARBA00022989"/>
    </source>
</evidence>
<evidence type="ECO:0000256" key="7">
    <source>
        <dbReference type="ARBA" id="ARBA00022692"/>
    </source>
</evidence>
<sequence length="466" mass="52824">MNSIATKIGLLIVTCILVTIGFMYALTDFLYERLYVADTEVALIEIGTKLQSRYIDGPVTDEYVADVEAYNVYSNYNIFAVRNPKELSACVPFDIDYDTLIGPEQRKLLIEGKHFTEIGYVERFDRDLITVVMPLVDDKRLEGILYMYYPLAKITEFATGDFFYLAISAVVFTGLIALLCLIILRQILKPMRALLDAVHQMSAGKYDTRVTVRSGDEVGQLSQAFNEMATSIQQQDDAQKTFLATVSHELRTPISYVKGYSDLLQKGYVPKEQQQEILQLIAREATRMEQLTTAIMQLVRREQQPLSLGVVIVGELLREVAQLLHLKLEQKQLYIVWLLDETLLIHADESRVKQLLINVIENAILYSEPKKPITIVADVDGKFAHIQIRDEGIGIPAEDLPHVTERFYRVNKARTRSDGGSGLGLAIVAQFIEEHKGTLTFESTPYYGTTVHIRLPLHEAFEQHDV</sequence>
<keyword evidence="6" id="KW-0808">Transferase</keyword>
<dbReference type="CDD" id="cd06225">
    <property type="entry name" value="HAMP"/>
    <property type="match status" value="1"/>
</dbReference>
<organism evidence="17 18">
    <name type="scientific">Caryophanon tenue</name>
    <dbReference type="NCBI Taxonomy" id="33978"/>
    <lineage>
        <taxon>Bacteria</taxon>
        <taxon>Bacillati</taxon>
        <taxon>Bacillota</taxon>
        <taxon>Bacilli</taxon>
        <taxon>Bacillales</taxon>
        <taxon>Caryophanaceae</taxon>
        <taxon>Caryophanon</taxon>
    </lineage>
</organism>
<evidence type="ECO:0000256" key="9">
    <source>
        <dbReference type="ARBA" id="ARBA00022777"/>
    </source>
</evidence>
<evidence type="ECO:0000259" key="15">
    <source>
        <dbReference type="PROSITE" id="PS50109"/>
    </source>
</evidence>
<dbReference type="FunFam" id="1.10.287.130:FF:000001">
    <property type="entry name" value="Two-component sensor histidine kinase"/>
    <property type="match status" value="1"/>
</dbReference>
<dbReference type="Gene3D" id="6.10.340.10">
    <property type="match status" value="1"/>
</dbReference>
<dbReference type="PROSITE" id="PS50885">
    <property type="entry name" value="HAMP"/>
    <property type="match status" value="1"/>
</dbReference>
<dbReference type="EMBL" id="MASJ01000023">
    <property type="protein sequence ID" value="OCS84745.1"/>
    <property type="molecule type" value="Genomic_DNA"/>
</dbReference>
<keyword evidence="11 14" id="KW-1133">Transmembrane helix</keyword>
<dbReference type="InterPro" id="IPR036890">
    <property type="entry name" value="HATPase_C_sf"/>
</dbReference>
<comment type="subcellular location">
    <subcellularLocation>
        <location evidence="2">Cell membrane</location>
        <topology evidence="2">Multi-pass membrane protein</topology>
    </subcellularLocation>
</comment>
<dbReference type="InterPro" id="IPR003660">
    <property type="entry name" value="HAMP_dom"/>
</dbReference>
<keyword evidence="13 14" id="KW-0472">Membrane</keyword>
<dbReference type="SMART" id="SM00387">
    <property type="entry name" value="HATPase_c"/>
    <property type="match status" value="1"/>
</dbReference>
<dbReference type="FunFam" id="3.30.565.10:FF:000006">
    <property type="entry name" value="Sensor histidine kinase WalK"/>
    <property type="match status" value="1"/>
</dbReference>
<accession>A0A1C0YC76</accession>
<evidence type="ECO:0000256" key="10">
    <source>
        <dbReference type="ARBA" id="ARBA00022840"/>
    </source>
</evidence>
<evidence type="ECO:0000256" key="3">
    <source>
        <dbReference type="ARBA" id="ARBA00012438"/>
    </source>
</evidence>
<dbReference type="InterPro" id="IPR003594">
    <property type="entry name" value="HATPase_dom"/>
</dbReference>
<dbReference type="OrthoDB" id="3436at2"/>
<evidence type="ECO:0000313" key="18">
    <source>
        <dbReference type="Proteomes" id="UP000093199"/>
    </source>
</evidence>
<dbReference type="InterPro" id="IPR036097">
    <property type="entry name" value="HisK_dim/P_sf"/>
</dbReference>
<evidence type="ECO:0000256" key="13">
    <source>
        <dbReference type="ARBA" id="ARBA00023136"/>
    </source>
</evidence>
<evidence type="ECO:0000256" key="2">
    <source>
        <dbReference type="ARBA" id="ARBA00004651"/>
    </source>
</evidence>
<dbReference type="PRINTS" id="PR00344">
    <property type="entry name" value="BCTRLSENSOR"/>
</dbReference>
<dbReference type="PANTHER" id="PTHR45528:SF1">
    <property type="entry name" value="SENSOR HISTIDINE KINASE CPXA"/>
    <property type="match status" value="1"/>
</dbReference>
<dbReference type="CDD" id="cd00082">
    <property type="entry name" value="HisKA"/>
    <property type="match status" value="1"/>
</dbReference>
<keyword evidence="5" id="KW-0597">Phosphoprotein</keyword>
<dbReference type="GO" id="GO:0005524">
    <property type="term" value="F:ATP binding"/>
    <property type="evidence" value="ECO:0007669"/>
    <property type="project" value="UniProtKB-KW"/>
</dbReference>
<gene>
    <name evidence="17" type="ORF">A6M13_03975</name>
</gene>
<name>A0A1C0YC76_9BACL</name>
<dbReference type="EC" id="2.7.13.3" evidence="3"/>
<keyword evidence="7 14" id="KW-0812">Transmembrane</keyword>
<dbReference type="SUPFAM" id="SSF47384">
    <property type="entry name" value="Homodimeric domain of signal transducing histidine kinase"/>
    <property type="match status" value="1"/>
</dbReference>
<reference evidence="17 18" key="1">
    <citation type="submission" date="2016-07" db="EMBL/GenBank/DDBJ databases">
        <title>Caryophanon tenue genome sequencing.</title>
        <authorList>
            <person name="Verma A."/>
            <person name="Pal Y."/>
            <person name="Krishnamurthi S."/>
        </authorList>
    </citation>
    <scope>NUCLEOTIDE SEQUENCE [LARGE SCALE GENOMIC DNA]</scope>
    <source>
        <strain evidence="17 18">DSM 14152</strain>
    </source>
</reference>
<feature type="domain" description="HAMP" evidence="16">
    <location>
        <begin position="185"/>
        <end position="237"/>
    </location>
</feature>
<dbReference type="RefSeq" id="WP_066546121.1">
    <property type="nucleotide sequence ID" value="NZ_MASJ01000023.1"/>
</dbReference>
<dbReference type="InterPro" id="IPR003661">
    <property type="entry name" value="HisK_dim/P_dom"/>
</dbReference>
<dbReference type="PROSITE" id="PS50109">
    <property type="entry name" value="HIS_KIN"/>
    <property type="match status" value="1"/>
</dbReference>
<evidence type="ECO:0000259" key="16">
    <source>
        <dbReference type="PROSITE" id="PS50885"/>
    </source>
</evidence>